<feature type="transmembrane region" description="Helical" evidence="1">
    <location>
        <begin position="81"/>
        <end position="100"/>
    </location>
</feature>
<evidence type="ECO:0000313" key="2">
    <source>
        <dbReference type="EMBL" id="NEY71853.1"/>
    </source>
</evidence>
<dbReference type="AlphaFoldDB" id="A0A6M0Q6C4"/>
<feature type="transmembrane region" description="Helical" evidence="1">
    <location>
        <begin position="133"/>
        <end position="152"/>
    </location>
</feature>
<evidence type="ECO:0000313" key="3">
    <source>
        <dbReference type="Proteomes" id="UP000481043"/>
    </source>
</evidence>
<dbReference type="NCBIfam" id="TIGR02206">
    <property type="entry name" value="intg_mem_TP0381"/>
    <property type="match status" value="1"/>
</dbReference>
<feature type="transmembrane region" description="Helical" evidence="1">
    <location>
        <begin position="164"/>
        <end position="181"/>
    </location>
</feature>
<dbReference type="EMBL" id="JAAIWM010000002">
    <property type="protein sequence ID" value="NEY71853.1"/>
    <property type="molecule type" value="Genomic_DNA"/>
</dbReference>
<accession>A0A6M0Q6C4</accession>
<name>A0A6M0Q6C4_9BACI</name>
<dbReference type="InterPro" id="IPR011737">
    <property type="entry name" value="CHP02206_TP0381"/>
</dbReference>
<feature type="transmembrane region" description="Helical" evidence="1">
    <location>
        <begin position="107"/>
        <end position="127"/>
    </location>
</feature>
<feature type="transmembrane region" description="Helical" evidence="1">
    <location>
        <begin position="15"/>
        <end position="37"/>
    </location>
</feature>
<gene>
    <name evidence="2" type="ORF">G4D63_08850</name>
</gene>
<comment type="caution">
    <text evidence="2">The sequence shown here is derived from an EMBL/GenBank/DDBJ whole genome shotgun (WGS) entry which is preliminary data.</text>
</comment>
<feature type="transmembrane region" description="Helical" evidence="1">
    <location>
        <begin position="208"/>
        <end position="232"/>
    </location>
</feature>
<reference evidence="2 3" key="1">
    <citation type="submission" date="2020-02" db="EMBL/GenBank/DDBJ databases">
        <title>Bacillus aquiflavi sp. nov., isolated from yellow water of strong flavor Chinese baijiu in Yibin region of China.</title>
        <authorList>
            <person name="Xie J."/>
        </authorList>
    </citation>
    <scope>NUCLEOTIDE SEQUENCE [LARGE SCALE GENOMIC DNA]</scope>
    <source>
        <strain evidence="2 3">SA4</strain>
    </source>
</reference>
<keyword evidence="1" id="KW-1133">Transmembrane helix</keyword>
<keyword evidence="1" id="KW-0472">Membrane</keyword>
<keyword evidence="1" id="KW-0812">Transmembrane</keyword>
<evidence type="ECO:0000256" key="1">
    <source>
        <dbReference type="SAM" id="Phobius"/>
    </source>
</evidence>
<keyword evidence="3" id="KW-1185">Reference proteome</keyword>
<organism evidence="2 3">
    <name type="scientific">Bacillus mesophilus</name>
    <dbReference type="NCBI Taxonomy" id="1808955"/>
    <lineage>
        <taxon>Bacteria</taxon>
        <taxon>Bacillati</taxon>
        <taxon>Bacillota</taxon>
        <taxon>Bacilli</taxon>
        <taxon>Bacillales</taxon>
        <taxon>Bacillaceae</taxon>
        <taxon>Bacillus</taxon>
    </lineage>
</organism>
<sequence>MSVLAFFTLKTSNPFVLFSISHIVMLLIFGFLSVMLFSYREAIRKKKKIYRYILIGILLLCEISLYTWYSVTGIWDPYDTLPLQLCSISLLLCIFMLIMNSYRVFEITYFLGLAGAIQALLTPELFYDFPHYRYFHFFIGHIAIMLSCLYMVWIEKYEPTFKSIWRALIVLNILAIFVFFVNKWTGGNYMFLARKPSNPSLLDYLGPYPYYILTLEAAAVFFFTLLYLPFWLKEKRTRS</sequence>
<dbReference type="Proteomes" id="UP000481043">
    <property type="component" value="Unassembled WGS sequence"/>
</dbReference>
<dbReference type="Pfam" id="PF14808">
    <property type="entry name" value="TMEM164"/>
    <property type="match status" value="1"/>
</dbReference>
<protein>
    <submittedName>
        <fullName evidence="2">TIGR02206 family membrane protein</fullName>
    </submittedName>
</protein>
<feature type="transmembrane region" description="Helical" evidence="1">
    <location>
        <begin position="49"/>
        <end position="69"/>
    </location>
</feature>
<proteinExistence type="predicted"/>